<dbReference type="GeneID" id="109536122"/>
<dbReference type="PANTHER" id="PTHR47204:SF1">
    <property type="entry name" value="RIBONUCLEASE H2 SUBUNIT C"/>
    <property type="match status" value="1"/>
</dbReference>
<dbReference type="Proteomes" id="UP000019118">
    <property type="component" value="Unassembled WGS sequence"/>
</dbReference>
<dbReference type="CDD" id="cd09271">
    <property type="entry name" value="RNase_H2-C"/>
    <property type="match status" value="1"/>
</dbReference>
<sequence>MAIHIHYAKNNIEANLKNSKVQSVPFRIHADCDAPIKSYFEPYVKTNDQEVLTASFRGYPLRGKNIEVPQGYVGVVLHESIKPSTDKDERKFYVVNRFKEMTYWNWDKIPSKNDPFIKAFDWIDIAEALHSPVDEE</sequence>
<protein>
    <submittedName>
        <fullName evidence="1">Uncharacterized protein</fullName>
    </submittedName>
</protein>
<dbReference type="Pfam" id="PF08615">
    <property type="entry name" value="RNase_H2_suC"/>
    <property type="match status" value="1"/>
</dbReference>
<dbReference type="Gene3D" id="2.40.128.680">
    <property type="match status" value="1"/>
</dbReference>
<dbReference type="KEGG" id="dpa:109536122"/>
<dbReference type="EnsemblMetazoa" id="XM_019902203.1">
    <property type="protein sequence ID" value="XP_019757762.1"/>
    <property type="gene ID" value="LOC109536122"/>
</dbReference>
<dbReference type="InterPro" id="IPR013924">
    <property type="entry name" value="RNase_H2_suC"/>
</dbReference>
<evidence type="ECO:0000313" key="1">
    <source>
        <dbReference type="EnsemblMetazoa" id="XP_019757762.1"/>
    </source>
</evidence>
<dbReference type="RefSeq" id="XP_019757762.1">
    <property type="nucleotide sequence ID" value="XM_019902203.2"/>
</dbReference>
<dbReference type="AlphaFoldDB" id="A0AAR5PA65"/>
<dbReference type="GO" id="GO:0032299">
    <property type="term" value="C:ribonuclease H2 complex"/>
    <property type="evidence" value="ECO:0007669"/>
    <property type="project" value="InterPro"/>
</dbReference>
<name>A0AAR5PA65_DENPD</name>
<dbReference type="GO" id="GO:0006401">
    <property type="term" value="P:RNA catabolic process"/>
    <property type="evidence" value="ECO:0007669"/>
    <property type="project" value="InterPro"/>
</dbReference>
<evidence type="ECO:0000313" key="2">
    <source>
        <dbReference type="Proteomes" id="UP000019118"/>
    </source>
</evidence>
<accession>A0AAR5PA65</accession>
<keyword evidence="2" id="KW-1185">Reference proteome</keyword>
<reference evidence="2" key="1">
    <citation type="journal article" date="2013" name="Genome Biol.">
        <title>Draft genome of the mountain pine beetle, Dendroctonus ponderosae Hopkins, a major forest pest.</title>
        <authorList>
            <person name="Keeling C.I."/>
            <person name="Yuen M.M."/>
            <person name="Liao N.Y."/>
            <person name="Docking T.R."/>
            <person name="Chan S.K."/>
            <person name="Taylor G.A."/>
            <person name="Palmquist D.L."/>
            <person name="Jackman S.D."/>
            <person name="Nguyen A."/>
            <person name="Li M."/>
            <person name="Henderson H."/>
            <person name="Janes J.K."/>
            <person name="Zhao Y."/>
            <person name="Pandoh P."/>
            <person name="Moore R."/>
            <person name="Sperling F.A."/>
            <person name="Huber D.P."/>
            <person name="Birol I."/>
            <person name="Jones S.J."/>
            <person name="Bohlmann J."/>
        </authorList>
    </citation>
    <scope>NUCLEOTIDE SEQUENCE</scope>
</reference>
<reference evidence="1" key="2">
    <citation type="submission" date="2024-08" db="UniProtKB">
        <authorList>
            <consortium name="EnsemblMetazoa"/>
        </authorList>
    </citation>
    <scope>IDENTIFICATION</scope>
</reference>
<dbReference type="PANTHER" id="PTHR47204">
    <property type="entry name" value="OS02G0168900 PROTEIN"/>
    <property type="match status" value="1"/>
</dbReference>
<proteinExistence type="predicted"/>
<organism evidence="1 2">
    <name type="scientific">Dendroctonus ponderosae</name>
    <name type="common">Mountain pine beetle</name>
    <dbReference type="NCBI Taxonomy" id="77166"/>
    <lineage>
        <taxon>Eukaryota</taxon>
        <taxon>Metazoa</taxon>
        <taxon>Ecdysozoa</taxon>
        <taxon>Arthropoda</taxon>
        <taxon>Hexapoda</taxon>
        <taxon>Insecta</taxon>
        <taxon>Pterygota</taxon>
        <taxon>Neoptera</taxon>
        <taxon>Endopterygota</taxon>
        <taxon>Coleoptera</taxon>
        <taxon>Polyphaga</taxon>
        <taxon>Cucujiformia</taxon>
        <taxon>Curculionidae</taxon>
        <taxon>Scolytinae</taxon>
        <taxon>Dendroctonus</taxon>
    </lineage>
</organism>